<reference evidence="2" key="1">
    <citation type="submission" date="2015-01" db="EMBL/GenBank/DDBJ databases">
        <title>Comparative genome analysis of Bacillus coagulans HM-08, Clostridium butyricum HM-68, Bacillus subtilis HM-66 and Bacillus paralicheniformis BL-09.</title>
        <authorList>
            <person name="Zhang H."/>
        </authorList>
    </citation>
    <scope>NUCLEOTIDE SEQUENCE [LARGE SCALE GENOMIC DNA]</scope>
    <source>
        <strain evidence="2">HM-08</strain>
    </source>
</reference>
<sequence>MKNSPFGCTFDIEIATYGNIWYLAGSRSDAGGAGATFD</sequence>
<name>A0AAN0WDA9_HEYCO</name>
<gene>
    <name evidence="1" type="ORF">SB48_HM08orf05833</name>
</gene>
<proteinExistence type="predicted"/>
<keyword evidence="2" id="KW-1185">Reference proteome</keyword>
<evidence type="ECO:0000313" key="1">
    <source>
        <dbReference type="EMBL" id="AJO24465.1"/>
    </source>
</evidence>
<accession>A0AAN0WDA9</accession>
<organism evidence="1 2">
    <name type="scientific">Heyndrickxia coagulans</name>
    <name type="common">Weizmannia coagulans</name>
    <dbReference type="NCBI Taxonomy" id="1398"/>
    <lineage>
        <taxon>Bacteria</taxon>
        <taxon>Bacillati</taxon>
        <taxon>Bacillota</taxon>
        <taxon>Bacilli</taxon>
        <taxon>Bacillales</taxon>
        <taxon>Bacillaceae</taxon>
        <taxon>Heyndrickxia</taxon>
    </lineage>
</organism>
<evidence type="ECO:0000313" key="2">
    <source>
        <dbReference type="Proteomes" id="UP000032024"/>
    </source>
</evidence>
<dbReference type="Proteomes" id="UP000032024">
    <property type="component" value="Chromosome"/>
</dbReference>
<dbReference type="AlphaFoldDB" id="A0AAN0WDA9"/>
<dbReference type="EMBL" id="CP010525">
    <property type="protein sequence ID" value="AJO24465.1"/>
    <property type="molecule type" value="Genomic_DNA"/>
</dbReference>
<protein>
    <submittedName>
        <fullName evidence="1">Uncharacterized protein</fullName>
    </submittedName>
</protein>